<dbReference type="EMBL" id="HBIJ01003893">
    <property type="protein sequence ID" value="CAE0362033.1"/>
    <property type="molecule type" value="Transcribed_RNA"/>
</dbReference>
<proteinExistence type="predicted"/>
<name>A0A7S3JQT3_9STRA</name>
<dbReference type="AlphaFoldDB" id="A0A7S3JQT3"/>
<sequence length="307" mass="34620">MLWLILLLRIVQDVKSFDDLRFEIEWPNEGVCVKSPVAVKLLLDISKSEPGKNLIRASGTAWQACYGSRRFPTTRKCIPLFDAINDGDNLELEEGSHIIDAWLNRRIGESQFQPFISVQKAVHIHVINNKSRAEECTLSKKKFIGGADPLWLRGLMTSSLRFAKLAQDLLTTTKSILLVPAGLRCWTRPVLRQLGLVGASLPFDNGYFTPRTVLELLHSDKNIFNFTTKSTTCLIKHGEFIGGSISFQQADCDALVHLYKTNNYSAILPNGSQLADPPDSDFFITRHLQTNMILAHYGYRFDSNYSQ</sequence>
<accession>A0A7S3JQT3</accession>
<keyword evidence="1" id="KW-0732">Signal</keyword>
<organism evidence="2">
    <name type="scientific">Aureoumbra lagunensis</name>
    <dbReference type="NCBI Taxonomy" id="44058"/>
    <lineage>
        <taxon>Eukaryota</taxon>
        <taxon>Sar</taxon>
        <taxon>Stramenopiles</taxon>
        <taxon>Ochrophyta</taxon>
        <taxon>Pelagophyceae</taxon>
        <taxon>Pelagomonadales</taxon>
        <taxon>Aureoumbra</taxon>
    </lineage>
</organism>
<protein>
    <submittedName>
        <fullName evidence="2">Uncharacterized protein</fullName>
    </submittedName>
</protein>
<reference evidence="2" key="1">
    <citation type="submission" date="2021-01" db="EMBL/GenBank/DDBJ databases">
        <authorList>
            <person name="Corre E."/>
            <person name="Pelletier E."/>
            <person name="Niang G."/>
            <person name="Scheremetjew M."/>
            <person name="Finn R."/>
            <person name="Kale V."/>
            <person name="Holt S."/>
            <person name="Cochrane G."/>
            <person name="Meng A."/>
            <person name="Brown T."/>
            <person name="Cohen L."/>
        </authorList>
    </citation>
    <scope>NUCLEOTIDE SEQUENCE</scope>
    <source>
        <strain evidence="2">CCMP1510</strain>
    </source>
</reference>
<feature type="chain" id="PRO_5030917259" evidence="1">
    <location>
        <begin position="17"/>
        <end position="307"/>
    </location>
</feature>
<feature type="signal peptide" evidence="1">
    <location>
        <begin position="1"/>
        <end position="16"/>
    </location>
</feature>
<evidence type="ECO:0000256" key="1">
    <source>
        <dbReference type="SAM" id="SignalP"/>
    </source>
</evidence>
<gene>
    <name evidence="2" type="ORF">ALAG00032_LOCUS2771</name>
</gene>
<evidence type="ECO:0000313" key="2">
    <source>
        <dbReference type="EMBL" id="CAE0362033.1"/>
    </source>
</evidence>